<proteinExistence type="predicted"/>
<accession>A0A6H0ZXQ0</accession>
<protein>
    <submittedName>
        <fullName evidence="1">Uncharacterized protein</fullName>
    </submittedName>
</protein>
<sequence length="74" mass="8241">MLCIDPREEIERNLTCRVALGKRAGADAQPFTKLSQGGFMSLRLSAHEPMMAVLGKMYIVRRAGKFFDVGKVLL</sequence>
<dbReference type="AlphaFoldDB" id="A0A6H0ZXQ0"/>
<gene>
    <name evidence="1" type="ORF">FOB41_26550</name>
</gene>
<dbReference type="EMBL" id="CP050899">
    <property type="protein sequence ID" value="QIX24631.1"/>
    <property type="molecule type" value="Genomic_DNA"/>
</dbReference>
<dbReference type="RefSeq" id="WP_136883346.1">
    <property type="nucleotide sequence ID" value="NZ_CP050899.1"/>
</dbReference>
<organism evidence="1 2">
    <name type="scientific">Agrobacterium pusense</name>
    <dbReference type="NCBI Taxonomy" id="648995"/>
    <lineage>
        <taxon>Bacteria</taxon>
        <taxon>Pseudomonadati</taxon>
        <taxon>Pseudomonadota</taxon>
        <taxon>Alphaproteobacteria</taxon>
        <taxon>Hyphomicrobiales</taxon>
        <taxon>Rhizobiaceae</taxon>
        <taxon>Rhizobium/Agrobacterium group</taxon>
        <taxon>Agrobacterium</taxon>
    </lineage>
</organism>
<evidence type="ECO:0000313" key="1">
    <source>
        <dbReference type="EMBL" id="QIX24631.1"/>
    </source>
</evidence>
<name>A0A6H0ZXQ0_9HYPH</name>
<reference evidence="1 2" key="1">
    <citation type="submission" date="2020-04" db="EMBL/GenBank/DDBJ databases">
        <title>FDA dAtabase for Regulatory Grade micrObial Sequences (FDA-ARGOS): Supporting development and validation of Infectious Disease Dx tests.</title>
        <authorList>
            <person name="Sciortino C."/>
            <person name="Tallon L."/>
            <person name="Sadzewicz L."/>
            <person name="Vavikolanu K."/>
            <person name="Mehta A."/>
            <person name="Aluvathingal J."/>
            <person name="Nadendla S."/>
            <person name="Nandy P."/>
            <person name="Geyer C."/>
            <person name="Yan Y."/>
            <person name="Sichtig H."/>
        </authorList>
    </citation>
    <scope>NUCLEOTIDE SEQUENCE [LARGE SCALE GENOMIC DNA]</scope>
    <source>
        <strain evidence="1 2">FDAARGOS_633</strain>
    </source>
</reference>
<dbReference type="Proteomes" id="UP000500870">
    <property type="component" value="Chromosome 3"/>
</dbReference>
<evidence type="ECO:0000313" key="2">
    <source>
        <dbReference type="Proteomes" id="UP000500870"/>
    </source>
</evidence>